<keyword evidence="5" id="KW-0238">DNA-binding</keyword>
<keyword evidence="2 5" id="KW-0560">Oxidoreductase</keyword>
<reference evidence="10 11" key="1">
    <citation type="journal article" date="2014" name="Antonie Van Leeuwenhoek">
        <title>Hyphomonas beringensis sp. nov. and Hyphomonas chukchiensis sp. nov., isolated from surface seawater of the Bering Sea and Chukchi Sea.</title>
        <authorList>
            <person name="Li C."/>
            <person name="Lai Q."/>
            <person name="Li G."/>
            <person name="Dong C."/>
            <person name="Wang J."/>
            <person name="Liao Y."/>
            <person name="Shao Z."/>
        </authorList>
    </citation>
    <scope>NUCLEOTIDE SEQUENCE [LARGE SCALE GENOMIC DNA]</scope>
    <source>
        <strain evidence="10 11">PS728</strain>
    </source>
</reference>
<dbReference type="GO" id="GO:0009898">
    <property type="term" value="C:cytoplasmic side of plasma membrane"/>
    <property type="evidence" value="ECO:0007669"/>
    <property type="project" value="TreeGrafter"/>
</dbReference>
<dbReference type="InterPro" id="IPR025703">
    <property type="entry name" value="Bifunct_PutA"/>
</dbReference>
<dbReference type="InterPro" id="IPR002872">
    <property type="entry name" value="Proline_DH_dom"/>
</dbReference>
<evidence type="ECO:0000259" key="7">
    <source>
        <dbReference type="Pfam" id="PF00171"/>
    </source>
</evidence>
<keyword evidence="3 5" id="KW-0520">NAD</keyword>
<dbReference type="Gene3D" id="3.20.20.220">
    <property type="match status" value="1"/>
</dbReference>
<dbReference type="SUPFAM" id="SSF51730">
    <property type="entry name" value="FAD-linked oxidoreductase"/>
    <property type="match status" value="1"/>
</dbReference>
<dbReference type="AlphaFoldDB" id="A0A062VDM4"/>
<keyword evidence="5" id="KW-0274">FAD</keyword>
<dbReference type="InterPro" id="IPR050485">
    <property type="entry name" value="Proline_metab_enzyme"/>
</dbReference>
<dbReference type="EMBL" id="ARYM01000018">
    <property type="protein sequence ID" value="KCZ97531.1"/>
    <property type="molecule type" value="Genomic_DNA"/>
</dbReference>
<keyword evidence="5" id="KW-0805">Transcription regulation</keyword>
<feature type="domain" description="Aldehyde dehydrogenase" evidence="7">
    <location>
        <begin position="572"/>
        <end position="1026"/>
    </location>
</feature>
<dbReference type="UniPathway" id="UPA00261">
    <property type="reaction ID" value="UER00373"/>
</dbReference>
<dbReference type="InterPro" id="IPR016162">
    <property type="entry name" value="Ald_DH_N"/>
</dbReference>
<dbReference type="GO" id="GO:0004657">
    <property type="term" value="F:proline dehydrogenase activity"/>
    <property type="evidence" value="ECO:0007669"/>
    <property type="project" value="UniProtKB-UniRule"/>
</dbReference>
<comment type="pathway">
    <text evidence="1 5">Amino-acid degradation; L-proline degradation into L-glutamate; L-glutamate from L-proline: step 2/2.</text>
</comment>
<feature type="active site" evidence="6">
    <location>
        <position position="801"/>
    </location>
</feature>
<dbReference type="Proteomes" id="UP000027100">
    <property type="component" value="Unassembled WGS sequence"/>
</dbReference>
<dbReference type="SUPFAM" id="SSF81935">
    <property type="entry name" value="N-terminal domain of bifunctional PutA protein"/>
    <property type="match status" value="1"/>
</dbReference>
<evidence type="ECO:0000256" key="1">
    <source>
        <dbReference type="ARBA" id="ARBA00004786"/>
    </source>
</evidence>
<dbReference type="InterPro" id="IPR029041">
    <property type="entry name" value="FAD-linked_oxidoreductase-like"/>
</dbReference>
<name>A0A062VDM4_9PROT</name>
<evidence type="ECO:0000313" key="11">
    <source>
        <dbReference type="Proteomes" id="UP000027100"/>
    </source>
</evidence>
<dbReference type="NCBIfam" id="NF008869">
    <property type="entry name" value="PRK11904.1"/>
    <property type="match status" value="1"/>
</dbReference>
<dbReference type="Pfam" id="PF00171">
    <property type="entry name" value="Aldedh"/>
    <property type="match status" value="1"/>
</dbReference>
<evidence type="ECO:0000256" key="3">
    <source>
        <dbReference type="ARBA" id="ARBA00023027"/>
    </source>
</evidence>
<dbReference type="InterPro" id="IPR005933">
    <property type="entry name" value="PutA_C"/>
</dbReference>
<dbReference type="STRING" id="1280954.HPO_14366"/>
<comment type="catalytic activity">
    <reaction evidence="5">
        <text>L-proline + a quinone = (S)-1-pyrroline-5-carboxylate + a quinol + H(+)</text>
        <dbReference type="Rhea" id="RHEA:23784"/>
        <dbReference type="ChEBI" id="CHEBI:15378"/>
        <dbReference type="ChEBI" id="CHEBI:17388"/>
        <dbReference type="ChEBI" id="CHEBI:24646"/>
        <dbReference type="ChEBI" id="CHEBI:60039"/>
        <dbReference type="ChEBI" id="CHEBI:132124"/>
        <dbReference type="EC" id="1.5.5.2"/>
    </reaction>
</comment>
<organism evidence="10 11">
    <name type="scientific">Hyphomonas polymorpha PS728</name>
    <dbReference type="NCBI Taxonomy" id="1280954"/>
    <lineage>
        <taxon>Bacteria</taxon>
        <taxon>Pseudomonadati</taxon>
        <taxon>Pseudomonadota</taxon>
        <taxon>Alphaproteobacteria</taxon>
        <taxon>Hyphomonadales</taxon>
        <taxon>Hyphomonadaceae</taxon>
        <taxon>Hyphomonas</taxon>
    </lineage>
</organism>
<dbReference type="InterPro" id="IPR015590">
    <property type="entry name" value="Aldehyde_DH_dom"/>
</dbReference>
<evidence type="ECO:0000256" key="5">
    <source>
        <dbReference type="PIRNR" id="PIRNR000197"/>
    </source>
</evidence>
<dbReference type="CDD" id="cd07125">
    <property type="entry name" value="ALDH_PutA-P5CDH"/>
    <property type="match status" value="1"/>
</dbReference>
<dbReference type="NCBIfam" id="TIGR01238">
    <property type="entry name" value="D1pyr5carbox3"/>
    <property type="match status" value="1"/>
</dbReference>
<dbReference type="PANTHER" id="PTHR42862:SF1">
    <property type="entry name" value="DELTA-1-PYRROLINE-5-CARBOXYLATE DEHYDROGENASE 2, ISOFORM A-RELATED"/>
    <property type="match status" value="1"/>
</dbReference>
<comment type="pathway">
    <text evidence="5">Amino-acid degradation; L-proline degradation into L-glutamate; L-glutamate from L-proline: step 1/2.</text>
</comment>
<dbReference type="eggNOG" id="COG0506">
    <property type="taxonomic scope" value="Bacteria"/>
</dbReference>
<dbReference type="GO" id="GO:0003677">
    <property type="term" value="F:DNA binding"/>
    <property type="evidence" value="ECO:0007669"/>
    <property type="project" value="UniProtKB-KW"/>
</dbReference>
<evidence type="ECO:0000259" key="8">
    <source>
        <dbReference type="Pfam" id="PF01619"/>
    </source>
</evidence>
<dbReference type="PROSITE" id="PS00070">
    <property type="entry name" value="ALDEHYDE_DEHYDR_CYS"/>
    <property type="match status" value="1"/>
</dbReference>
<gene>
    <name evidence="10" type="ORF">HPO_14366</name>
</gene>
<feature type="domain" description="Proline dehydrogenase" evidence="8">
    <location>
        <begin position="191"/>
        <end position="482"/>
    </location>
</feature>
<evidence type="ECO:0000256" key="2">
    <source>
        <dbReference type="ARBA" id="ARBA00023002"/>
    </source>
</evidence>
<comment type="similarity">
    <text evidence="5">In the C-terminal section; belongs to the aldehyde dehydrogenase family.</text>
</comment>
<dbReference type="EC" id="1.5.5.2" evidence="5"/>
<dbReference type="PIRSF" id="PIRSF000197">
    <property type="entry name" value="Bifunct_PutA"/>
    <property type="match status" value="1"/>
</dbReference>
<sequence length="1044" mass="111506">MPDTLPQTALDWDALDALKFADEEALLEGLLKEGVLSQPIREGAVRRGRELVMIARAKGRRKGMMESFLEEFGLSNSEGLALMCLAEALLRVPDAETKDDLIAEKIRSGDWGAHKGQSDSWLVNASTWGLMLTGRVIGAPENAQKGAGNFVSGLVRQSGEPVIRAAMMQAMRIMGEQFVLGRTVSEALKRGRRMVKSGDAAHFSFDMLGEGARTTEDANRYYKAYHDAIAAVAADKDPALPPEKANGVSVKLSALHPRYLAVKEARVMAEMYPRVLSLCQAAAKANIGLCLDAEEAHRLVISLKIFERLAREPSLKDWTGLGLAVQAYQKRARAVIERLAALARQTNRRFMVRLVKGAYWDSEIKNAQVEGYSNFPVFTTKQGTDVHYLACVKAMLEASPAIYPAFATHNAHSLAAVDLLAQAAGVTNFEFQRLHGMGEPLYEAADAGNRVRVYAPVGAHEDLLPYLVRRLLENGANTSFVHSFLDPDVPAEHVVADPIAKVEIGPRRHPRIPTPPRLYGAGRRNSAGHDLSQLGVRGQFAAAVKVLDDGPAYAAGPIVSGKPETGGGDLVRMPAETGRALGAVKEADTDAIHRALDAATAFQPEWDHLGGPKRAEYLHAMADVMEANAAQLIALMAREAGKTLPDGIAEVREAVDFCRYYAQQAEHDFAGPVRLPGPTGETNHLSLHGRGVFCCISPWNFPLAIFTGQLAAALAAGNAVIAKPAEQTALTAFEAVRLFHKAGLPADALHLLPGRGETVGAALTADLRVSGVCFTGGTSTARLINRTLAGRDGPIIPLIAETGGLNGLFVDTTALREQVIDDMIISAFGSAGQRCSALRIAFLPNATADHLIEGLIGAMNELALGDPALPETDTGPVIDADARKALGAHLERMRREAKILHQLDAGRIGAEGYGFGPALVELSSLDQISEETFGPVLHILRYDPDNVAAVAAGLKAKGYGLTLGIHSRLESFHNAVKTACPVGNTYVNRSMIGAVVGVQPFGGEGLSGTGPKAGGPHYLHRFATERVVSVNITAQGGDPELLSL</sequence>
<dbReference type="GO" id="GO:0003842">
    <property type="term" value="F:L-glutamate gamma-semialdehyde dehydrogenase activity"/>
    <property type="evidence" value="ECO:0007669"/>
    <property type="project" value="UniProtKB-UniRule"/>
</dbReference>
<dbReference type="InterPro" id="IPR016161">
    <property type="entry name" value="Ald_DH/histidinol_DH"/>
</dbReference>
<comment type="cofactor">
    <cofactor evidence="5">
        <name>FAD</name>
        <dbReference type="ChEBI" id="CHEBI:57692"/>
    </cofactor>
</comment>
<protein>
    <recommendedName>
        <fullName evidence="5">Bifunctional protein PutA</fullName>
    </recommendedName>
    <domain>
        <recommendedName>
            <fullName evidence="5">Proline dehydrogenase</fullName>
            <ecNumber evidence="5">1.5.5.2</ecNumber>
        </recommendedName>
        <alternativeName>
            <fullName evidence="5">Proline oxidase</fullName>
        </alternativeName>
    </domain>
    <domain>
        <recommendedName>
            <fullName evidence="5">Delta-1-pyrroline-5-carboxylate dehydrogenase</fullName>
            <shortName evidence="5">P5C dehydrogenase</shortName>
            <ecNumber evidence="5">1.2.1.88</ecNumber>
        </recommendedName>
        <alternativeName>
            <fullName evidence="5">L-glutamate gamma-semialdehyde dehydrogenase</fullName>
        </alternativeName>
    </domain>
</protein>
<dbReference type="InterPro" id="IPR024082">
    <property type="entry name" value="PRODH_PutA_dom_II"/>
</dbReference>
<dbReference type="InterPro" id="IPR016163">
    <property type="entry name" value="Ald_DH_C"/>
</dbReference>
<comment type="caution">
    <text evidence="10">The sequence shown here is derived from an EMBL/GenBank/DDBJ whole genome shotgun (WGS) entry which is preliminary data.</text>
</comment>
<evidence type="ECO:0000313" key="10">
    <source>
        <dbReference type="EMBL" id="KCZ97531.1"/>
    </source>
</evidence>
<keyword evidence="5" id="KW-0804">Transcription</keyword>
<keyword evidence="11" id="KW-1185">Reference proteome</keyword>
<dbReference type="eggNOG" id="COG4230">
    <property type="taxonomic scope" value="Bacteria"/>
</dbReference>
<dbReference type="InterPro" id="IPR024089">
    <property type="entry name" value="PRODH_PutA_dom_I/II"/>
</dbReference>
<dbReference type="GO" id="GO:0003700">
    <property type="term" value="F:DNA-binding transcription factor activity"/>
    <property type="evidence" value="ECO:0007669"/>
    <property type="project" value="InterPro"/>
</dbReference>
<evidence type="ECO:0000256" key="4">
    <source>
        <dbReference type="ARBA" id="ARBA00048142"/>
    </source>
</evidence>
<keyword evidence="5" id="KW-0678">Repressor</keyword>
<dbReference type="OrthoDB" id="7168186at2"/>
<accession>A0A062VDM4</accession>
<dbReference type="RefSeq" id="WP_035600223.1">
    <property type="nucleotide sequence ID" value="NZ_ARYM01000018.1"/>
</dbReference>
<comment type="function">
    <text evidence="5">Oxidizes proline to glutamate for use as a carbon and nitrogen source.</text>
</comment>
<comment type="similarity">
    <text evidence="5">In the N-terminal section; belongs to the proline dehydrogenase family.</text>
</comment>
<dbReference type="EC" id="1.2.1.88" evidence="5"/>
<dbReference type="Gene3D" id="1.20.5.460">
    <property type="entry name" value="Single helix bin"/>
    <property type="match status" value="1"/>
</dbReference>
<dbReference type="InterPro" id="IPR016160">
    <property type="entry name" value="Ald_DH_CS_CYS"/>
</dbReference>
<keyword evidence="5" id="KW-0285">Flavoprotein</keyword>
<comment type="catalytic activity">
    <reaction evidence="4 5">
        <text>L-glutamate 5-semialdehyde + NAD(+) + H2O = L-glutamate + NADH + 2 H(+)</text>
        <dbReference type="Rhea" id="RHEA:30235"/>
        <dbReference type="ChEBI" id="CHEBI:15377"/>
        <dbReference type="ChEBI" id="CHEBI:15378"/>
        <dbReference type="ChEBI" id="CHEBI:29985"/>
        <dbReference type="ChEBI" id="CHEBI:57540"/>
        <dbReference type="ChEBI" id="CHEBI:57945"/>
        <dbReference type="ChEBI" id="CHEBI:58066"/>
        <dbReference type="EC" id="1.2.1.88"/>
    </reaction>
</comment>
<feature type="domain" description="Proline dehydrogenase PutA" evidence="9">
    <location>
        <begin position="64"/>
        <end position="178"/>
    </location>
</feature>
<feature type="active site" evidence="6">
    <location>
        <position position="835"/>
    </location>
</feature>
<dbReference type="PANTHER" id="PTHR42862">
    <property type="entry name" value="DELTA-1-PYRROLINE-5-CARBOXYLATE DEHYDROGENASE 1, ISOFORM A-RELATED"/>
    <property type="match status" value="1"/>
</dbReference>
<dbReference type="GO" id="GO:0010133">
    <property type="term" value="P:L-proline catabolic process to L-glutamate"/>
    <property type="evidence" value="ECO:0007669"/>
    <property type="project" value="UniProtKB-UniRule"/>
</dbReference>
<keyword evidence="5" id="KW-0642">Proline metabolism</keyword>
<proteinExistence type="inferred from homology"/>
<dbReference type="SUPFAM" id="SSF53720">
    <property type="entry name" value="ALDH-like"/>
    <property type="match status" value="1"/>
</dbReference>
<evidence type="ECO:0000259" key="9">
    <source>
        <dbReference type="Pfam" id="PF14850"/>
    </source>
</evidence>
<dbReference type="PATRIC" id="fig|1280954.3.peg.2910"/>
<dbReference type="Pfam" id="PF14850">
    <property type="entry name" value="Pro_dh-DNA_bdg"/>
    <property type="match status" value="1"/>
</dbReference>
<dbReference type="Pfam" id="PF01619">
    <property type="entry name" value="Pro_dh"/>
    <property type="match status" value="1"/>
</dbReference>
<dbReference type="Gene3D" id="3.40.605.10">
    <property type="entry name" value="Aldehyde Dehydrogenase, Chain A, domain 1"/>
    <property type="match status" value="1"/>
</dbReference>
<dbReference type="Gene3D" id="3.40.309.10">
    <property type="entry name" value="Aldehyde Dehydrogenase, Chain A, domain 2"/>
    <property type="match status" value="1"/>
</dbReference>
<evidence type="ECO:0000256" key="6">
    <source>
        <dbReference type="PIRSR" id="PIRSR000197-1"/>
    </source>
</evidence>